<dbReference type="Pfam" id="PF19054">
    <property type="entry name" value="DUF5753"/>
    <property type="match status" value="1"/>
</dbReference>
<dbReference type="KEGG" id="nfr:ERS450000_05683"/>
<dbReference type="SMART" id="SM00530">
    <property type="entry name" value="HTH_XRE"/>
    <property type="match status" value="1"/>
</dbReference>
<evidence type="ECO:0000259" key="1">
    <source>
        <dbReference type="PROSITE" id="PS50943"/>
    </source>
</evidence>
<dbReference type="CDD" id="cd00093">
    <property type="entry name" value="HTH_XRE"/>
    <property type="match status" value="1"/>
</dbReference>
<name>A0A0H5P7X6_NOCFR</name>
<dbReference type="InterPro" id="IPR001387">
    <property type="entry name" value="Cro/C1-type_HTH"/>
</dbReference>
<dbReference type="SUPFAM" id="SSF47413">
    <property type="entry name" value="lambda repressor-like DNA-binding domains"/>
    <property type="match status" value="1"/>
</dbReference>
<dbReference type="RefSeq" id="WP_060594807.1">
    <property type="nucleotide sequence ID" value="NZ_CP031418.1"/>
</dbReference>
<dbReference type="EMBL" id="LN868939">
    <property type="protein sequence ID" value="CRY83787.1"/>
    <property type="molecule type" value="Genomic_DNA"/>
</dbReference>
<dbReference type="Pfam" id="PF13560">
    <property type="entry name" value="HTH_31"/>
    <property type="match status" value="1"/>
</dbReference>
<evidence type="ECO:0000313" key="2">
    <source>
        <dbReference type="EMBL" id="CRY83787.1"/>
    </source>
</evidence>
<dbReference type="Proteomes" id="UP000057820">
    <property type="component" value="Plasmid 2"/>
</dbReference>
<feature type="domain" description="HTH cro/C1-type" evidence="1">
    <location>
        <begin position="16"/>
        <end position="69"/>
    </location>
</feature>
<geneLocation type="plasmid" evidence="2">
    <name>2</name>
</geneLocation>
<dbReference type="InterPro" id="IPR010982">
    <property type="entry name" value="Lambda_DNA-bd_dom_sf"/>
</dbReference>
<dbReference type="Gene3D" id="1.10.260.40">
    <property type="entry name" value="lambda repressor-like DNA-binding domains"/>
    <property type="match status" value="1"/>
</dbReference>
<proteinExistence type="predicted"/>
<accession>A0A0H5P7X6</accession>
<gene>
    <name evidence="2" type="ORF">ERS450000_05683</name>
</gene>
<dbReference type="GO" id="GO:0003677">
    <property type="term" value="F:DNA binding"/>
    <property type="evidence" value="ECO:0007669"/>
    <property type="project" value="InterPro"/>
</dbReference>
<organism evidence="2 3">
    <name type="scientific">Nocardia farcinica</name>
    <dbReference type="NCBI Taxonomy" id="37329"/>
    <lineage>
        <taxon>Bacteria</taxon>
        <taxon>Bacillati</taxon>
        <taxon>Actinomycetota</taxon>
        <taxon>Actinomycetes</taxon>
        <taxon>Mycobacteriales</taxon>
        <taxon>Nocardiaceae</taxon>
        <taxon>Nocardia</taxon>
    </lineage>
</organism>
<dbReference type="AlphaFoldDB" id="A0A0H5P7X6"/>
<dbReference type="InterPro" id="IPR043917">
    <property type="entry name" value="DUF5753"/>
</dbReference>
<evidence type="ECO:0000313" key="3">
    <source>
        <dbReference type="Proteomes" id="UP000057820"/>
    </source>
</evidence>
<protein>
    <recommendedName>
        <fullName evidence="1">HTH cro/C1-type domain-containing protein</fullName>
    </recommendedName>
</protein>
<sequence length="279" mass="31350">MTNTVHDARSALGARLRELRRSAGLTNRALARLAGWHESKVSKIEFARIKPSDADIRAYCTYCHAEDELPDLLATLHDIEVAYLEWRKILGTGLKRRQEKSLQLEASASIIRDYQPQIVPGLLQTAEYAAAKLRRGMEFHRVPDDLDDAVAKRMERQRVLYQRDHRFHFVVAEQALRTTVGDDAVMAGQLDRLVALLGMPRVTIGIVPAEAEALVVSTNFVMFDDRLVMVEGTAAELTISRPQEVAVYGRAFDLLAGQSVTGQRARELIRRCQEQRTSG</sequence>
<keyword evidence="2" id="KW-0614">Plasmid</keyword>
<dbReference type="PROSITE" id="PS50943">
    <property type="entry name" value="HTH_CROC1"/>
    <property type="match status" value="1"/>
</dbReference>
<reference evidence="3" key="1">
    <citation type="submission" date="2015-03" db="EMBL/GenBank/DDBJ databases">
        <authorList>
            <consortium name="Pathogen Informatics"/>
        </authorList>
    </citation>
    <scope>NUCLEOTIDE SEQUENCE [LARGE SCALE GENOMIC DNA]</scope>
    <source>
        <strain evidence="3">NCTC11134</strain>
        <plasmid evidence="3">2</plasmid>
    </source>
</reference>